<evidence type="ECO:0000256" key="1">
    <source>
        <dbReference type="ARBA" id="ARBA00023002"/>
    </source>
</evidence>
<evidence type="ECO:0000313" key="4">
    <source>
        <dbReference type="EMBL" id="TQB67855.1"/>
    </source>
</evidence>
<sequence>MARPQRSPVKVDAIHIAEWPEQGLKEISFCEQVLRCAGAQHAQTRRLTGIRRTLVNRRGVVILVGAGIMNLINAHYLAAGGYSVQVHDAGPDPRSTQDWTKLGTTHGGGDARMFTRTEADNYNEQGNQIYPSMDTIFRRTPSGMVVPGFQRGYIRNQPASWAALGNFMQVSPHLFQQVGLHQGITRMYVERDDLEASIKLNTGLGTMLETCELQEFLKVHPTFGSAAATDQLAGGFTIAGFTLNVHKFVAKLIDDIRAKGAEFHWNHPISNIRRDTLGRVLGLESREGKLLEADHYVVSPGVLGNKLLEGTVSGSVIQGVLSVWLQIPNLEPKLSSSIKLHQRGHVVEDINITVATDPHTGEDILVFGGGYGFVGLDRPAADKPELQLLFSELETVARTYFPQGYDLAKQNDSLWTGGKQKFCIRPFTPTGLGVFETVPTISGGRFIITGGNNTGGFFHHDVTL</sequence>
<gene>
    <name evidence="4" type="ORF">MPDQ_004506</name>
</gene>
<protein>
    <recommendedName>
        <fullName evidence="3">FAD dependent oxidoreductase domain-containing protein</fullName>
    </recommendedName>
</protein>
<dbReference type="InterPro" id="IPR006076">
    <property type="entry name" value="FAD-dep_OxRdtase"/>
</dbReference>
<organism evidence="4 5">
    <name type="scientific">Monascus purpureus</name>
    <name type="common">Red mold</name>
    <name type="synonym">Monascus anka</name>
    <dbReference type="NCBI Taxonomy" id="5098"/>
    <lineage>
        <taxon>Eukaryota</taxon>
        <taxon>Fungi</taxon>
        <taxon>Dikarya</taxon>
        <taxon>Ascomycota</taxon>
        <taxon>Pezizomycotina</taxon>
        <taxon>Eurotiomycetes</taxon>
        <taxon>Eurotiomycetidae</taxon>
        <taxon>Eurotiales</taxon>
        <taxon>Aspergillaceae</taxon>
        <taxon>Monascus</taxon>
    </lineage>
</organism>
<dbReference type="Gene3D" id="3.50.50.60">
    <property type="entry name" value="FAD/NAD(P)-binding domain"/>
    <property type="match status" value="1"/>
</dbReference>
<keyword evidence="2" id="KW-1133">Transmembrane helix</keyword>
<dbReference type="Proteomes" id="UP000319663">
    <property type="component" value="Unassembled WGS sequence"/>
</dbReference>
<dbReference type="EMBL" id="VIFY01000293">
    <property type="protein sequence ID" value="TQB67855.1"/>
    <property type="molecule type" value="Genomic_DNA"/>
</dbReference>
<dbReference type="GO" id="GO:0016491">
    <property type="term" value="F:oxidoreductase activity"/>
    <property type="evidence" value="ECO:0007669"/>
    <property type="project" value="UniProtKB-KW"/>
</dbReference>
<proteinExistence type="predicted"/>
<dbReference type="PANTHER" id="PTHR13847">
    <property type="entry name" value="SARCOSINE DEHYDROGENASE-RELATED"/>
    <property type="match status" value="1"/>
</dbReference>
<dbReference type="SUPFAM" id="SSF51905">
    <property type="entry name" value="FAD/NAD(P)-binding domain"/>
    <property type="match status" value="1"/>
</dbReference>
<dbReference type="Pfam" id="PF01266">
    <property type="entry name" value="DAO"/>
    <property type="match status" value="1"/>
</dbReference>
<keyword evidence="1" id="KW-0560">Oxidoreductase</keyword>
<name>A0A507QLD2_MONPU</name>
<evidence type="ECO:0000259" key="3">
    <source>
        <dbReference type="Pfam" id="PF01266"/>
    </source>
</evidence>
<evidence type="ECO:0000313" key="5">
    <source>
        <dbReference type="Proteomes" id="UP000319663"/>
    </source>
</evidence>
<dbReference type="PANTHER" id="PTHR13847:SF289">
    <property type="entry name" value="GLYCINE OXIDASE"/>
    <property type="match status" value="1"/>
</dbReference>
<accession>A0A507QLD2</accession>
<evidence type="ECO:0000256" key="2">
    <source>
        <dbReference type="SAM" id="Phobius"/>
    </source>
</evidence>
<feature type="transmembrane region" description="Helical" evidence="2">
    <location>
        <begin position="60"/>
        <end position="78"/>
    </location>
</feature>
<keyword evidence="2" id="KW-0812">Transmembrane</keyword>
<dbReference type="GO" id="GO:0005737">
    <property type="term" value="C:cytoplasm"/>
    <property type="evidence" value="ECO:0007669"/>
    <property type="project" value="TreeGrafter"/>
</dbReference>
<feature type="domain" description="FAD dependent oxidoreductase" evidence="3">
    <location>
        <begin position="61"/>
        <end position="454"/>
    </location>
</feature>
<comment type="caution">
    <text evidence="4">The sequence shown here is derived from an EMBL/GenBank/DDBJ whole genome shotgun (WGS) entry which is preliminary data.</text>
</comment>
<keyword evidence="5" id="KW-1185">Reference proteome</keyword>
<dbReference type="InterPro" id="IPR036188">
    <property type="entry name" value="FAD/NAD-bd_sf"/>
</dbReference>
<dbReference type="AlphaFoldDB" id="A0A507QLD2"/>
<reference evidence="4 5" key="1">
    <citation type="submission" date="2019-06" db="EMBL/GenBank/DDBJ databases">
        <title>Wine fermentation using esterase from Monascus purpureus.</title>
        <authorList>
            <person name="Geng C."/>
            <person name="Zhang Y."/>
        </authorList>
    </citation>
    <scope>NUCLEOTIDE SEQUENCE [LARGE SCALE GENOMIC DNA]</scope>
    <source>
        <strain evidence="4">HQ1</strain>
    </source>
</reference>
<dbReference type="Gene3D" id="3.30.9.10">
    <property type="entry name" value="D-Amino Acid Oxidase, subunit A, domain 2"/>
    <property type="match status" value="1"/>
</dbReference>
<keyword evidence="2" id="KW-0472">Membrane</keyword>